<gene>
    <name evidence="1" type="ORF">E3U43_005825</name>
</gene>
<protein>
    <submittedName>
        <fullName evidence="1">Uncharacterized protein</fullName>
    </submittedName>
</protein>
<dbReference type="Proteomes" id="UP000793456">
    <property type="component" value="Chromosome XVII"/>
</dbReference>
<accession>A0ACD3QMQ1</accession>
<reference evidence="1" key="1">
    <citation type="submission" date="2018-11" db="EMBL/GenBank/DDBJ databases">
        <title>The sequence and de novo assembly of Larimichthys crocea genome using PacBio and Hi-C technologies.</title>
        <authorList>
            <person name="Xu P."/>
            <person name="Chen B."/>
            <person name="Zhou Z."/>
            <person name="Ke Q."/>
            <person name="Wu Y."/>
            <person name="Bai H."/>
            <person name="Pu F."/>
        </authorList>
    </citation>
    <scope>NUCLEOTIDE SEQUENCE</scope>
    <source>
        <tissue evidence="1">Muscle</tissue>
    </source>
</reference>
<keyword evidence="2" id="KW-1185">Reference proteome</keyword>
<dbReference type="EMBL" id="CM011690">
    <property type="protein sequence ID" value="TMS08342.1"/>
    <property type="molecule type" value="Genomic_DNA"/>
</dbReference>
<evidence type="ECO:0000313" key="2">
    <source>
        <dbReference type="Proteomes" id="UP000793456"/>
    </source>
</evidence>
<organism evidence="1 2">
    <name type="scientific">Larimichthys crocea</name>
    <name type="common">Large yellow croaker</name>
    <name type="synonym">Pseudosciaena crocea</name>
    <dbReference type="NCBI Taxonomy" id="215358"/>
    <lineage>
        <taxon>Eukaryota</taxon>
        <taxon>Metazoa</taxon>
        <taxon>Chordata</taxon>
        <taxon>Craniata</taxon>
        <taxon>Vertebrata</taxon>
        <taxon>Euteleostomi</taxon>
        <taxon>Actinopterygii</taxon>
        <taxon>Neopterygii</taxon>
        <taxon>Teleostei</taxon>
        <taxon>Neoteleostei</taxon>
        <taxon>Acanthomorphata</taxon>
        <taxon>Eupercaria</taxon>
        <taxon>Sciaenidae</taxon>
        <taxon>Larimichthys</taxon>
    </lineage>
</organism>
<sequence>MRFYAAEIILGLEHMHNRFVVYRDLKPANILLDEHGHVRISDLGLACDFSKKKPHASVHSPFRQHKTKDKHEIDRMTLTMYSPPLIPPRGEVNAADAFDIGSFDEEDTKGIKLLDSDQELYKNFPLVISERWQQEVAETVYEAVNSDTDKNEARKRAKNKQLGHEEAKPADDGADRDGGGDAD</sequence>
<name>A0ACD3QMQ1_LARCR</name>
<evidence type="ECO:0000313" key="1">
    <source>
        <dbReference type="EMBL" id="TMS08342.1"/>
    </source>
</evidence>
<proteinExistence type="predicted"/>
<comment type="caution">
    <text evidence="1">The sequence shown here is derived from an EMBL/GenBank/DDBJ whole genome shotgun (WGS) entry which is preliminary data.</text>
</comment>